<proteinExistence type="predicted"/>
<organism evidence="1">
    <name type="scientific">hydrothermal vent metagenome</name>
    <dbReference type="NCBI Taxonomy" id="652676"/>
    <lineage>
        <taxon>unclassified sequences</taxon>
        <taxon>metagenomes</taxon>
        <taxon>ecological metagenomes</taxon>
    </lineage>
</organism>
<gene>
    <name evidence="1" type="ORF">MNBD_PLANCTO02-162</name>
</gene>
<accession>A0A3B1E658</accession>
<dbReference type="EMBL" id="UOGL01000212">
    <property type="protein sequence ID" value="VAX38497.1"/>
    <property type="molecule type" value="Genomic_DNA"/>
</dbReference>
<dbReference type="AlphaFoldDB" id="A0A3B1E658"/>
<evidence type="ECO:0000313" key="1">
    <source>
        <dbReference type="EMBL" id="VAX38497.1"/>
    </source>
</evidence>
<sequence>MIFGVLHNWNYPLIFTLFPLFYDSLFRNCCVLLLRGGFVDAISPKMTKLPKGALKKLVTFCRKEKMMDRLEQNKLYAKIPVEELLASEENQESLEELSAADLLNLLDQDVKFVAQFEKSKLEGIEVLLEAMAVLKQNSVEERLDRFVAHTLKFHNKENVPSEAINIEKKRVHLAMAAQQLQQQASEIALRELECDQVTIDLLEVQKKLLSELDEVLERLEDRDDGNSSQPLRHVA</sequence>
<name>A0A3B1E658_9ZZZZ</name>
<protein>
    <submittedName>
        <fullName evidence="1">Uncharacterized protein</fullName>
    </submittedName>
</protein>
<reference evidence="1" key="1">
    <citation type="submission" date="2018-06" db="EMBL/GenBank/DDBJ databases">
        <authorList>
            <person name="Zhirakovskaya E."/>
        </authorList>
    </citation>
    <scope>NUCLEOTIDE SEQUENCE</scope>
</reference>